<dbReference type="Proteomes" id="UP001152622">
    <property type="component" value="Chromosome 4"/>
</dbReference>
<feature type="compositionally biased region" description="Polar residues" evidence="1">
    <location>
        <begin position="93"/>
        <end position="113"/>
    </location>
</feature>
<accession>A0A9Q1J0H7</accession>
<evidence type="ECO:0000313" key="3">
    <source>
        <dbReference type="Proteomes" id="UP001152622"/>
    </source>
</evidence>
<proteinExistence type="predicted"/>
<protein>
    <submittedName>
        <fullName evidence="2">Uncharacterized protein</fullName>
    </submittedName>
</protein>
<feature type="region of interest" description="Disordered" evidence="1">
    <location>
        <begin position="82"/>
        <end position="160"/>
    </location>
</feature>
<feature type="compositionally biased region" description="Polar residues" evidence="1">
    <location>
        <begin position="26"/>
        <end position="36"/>
    </location>
</feature>
<evidence type="ECO:0000256" key="1">
    <source>
        <dbReference type="SAM" id="MobiDB-lite"/>
    </source>
</evidence>
<gene>
    <name evidence="2" type="ORF">SKAU_G00123280</name>
</gene>
<sequence>MTTPERLAAPSQRREQRNAPEVLRTSLRNGSKKTGSGFNGERGCTAVTGNRRSPYGDTDNQAILAAFLYLIPHLMCRFLARIQPNPTPPQTKADGQSSPGLTYQSPTRTQQTLGPARPPALTHSRPCRGLCRRQAGPHSARRRGRKGRTREMSPRAALPI</sequence>
<name>A0A9Q1J0H7_SYNKA</name>
<feature type="region of interest" description="Disordered" evidence="1">
    <location>
        <begin position="1"/>
        <end position="45"/>
    </location>
</feature>
<organism evidence="2 3">
    <name type="scientific">Synaphobranchus kaupii</name>
    <name type="common">Kaup's arrowtooth eel</name>
    <dbReference type="NCBI Taxonomy" id="118154"/>
    <lineage>
        <taxon>Eukaryota</taxon>
        <taxon>Metazoa</taxon>
        <taxon>Chordata</taxon>
        <taxon>Craniata</taxon>
        <taxon>Vertebrata</taxon>
        <taxon>Euteleostomi</taxon>
        <taxon>Actinopterygii</taxon>
        <taxon>Neopterygii</taxon>
        <taxon>Teleostei</taxon>
        <taxon>Anguilliformes</taxon>
        <taxon>Synaphobranchidae</taxon>
        <taxon>Synaphobranchus</taxon>
    </lineage>
</organism>
<dbReference type="AlphaFoldDB" id="A0A9Q1J0H7"/>
<feature type="compositionally biased region" description="Basic residues" evidence="1">
    <location>
        <begin position="139"/>
        <end position="148"/>
    </location>
</feature>
<comment type="caution">
    <text evidence="2">The sequence shown here is derived from an EMBL/GenBank/DDBJ whole genome shotgun (WGS) entry which is preliminary data.</text>
</comment>
<reference evidence="2" key="1">
    <citation type="journal article" date="2023" name="Science">
        <title>Genome structures resolve the early diversification of teleost fishes.</title>
        <authorList>
            <person name="Parey E."/>
            <person name="Louis A."/>
            <person name="Montfort J."/>
            <person name="Bouchez O."/>
            <person name="Roques C."/>
            <person name="Iampietro C."/>
            <person name="Lluch J."/>
            <person name="Castinel A."/>
            <person name="Donnadieu C."/>
            <person name="Desvignes T."/>
            <person name="Floi Bucao C."/>
            <person name="Jouanno E."/>
            <person name="Wen M."/>
            <person name="Mejri S."/>
            <person name="Dirks R."/>
            <person name="Jansen H."/>
            <person name="Henkel C."/>
            <person name="Chen W.J."/>
            <person name="Zahm M."/>
            <person name="Cabau C."/>
            <person name="Klopp C."/>
            <person name="Thompson A.W."/>
            <person name="Robinson-Rechavi M."/>
            <person name="Braasch I."/>
            <person name="Lecointre G."/>
            <person name="Bobe J."/>
            <person name="Postlethwait J.H."/>
            <person name="Berthelot C."/>
            <person name="Roest Crollius H."/>
            <person name="Guiguen Y."/>
        </authorList>
    </citation>
    <scope>NUCLEOTIDE SEQUENCE</scope>
    <source>
        <strain evidence="2">WJC10195</strain>
    </source>
</reference>
<evidence type="ECO:0000313" key="2">
    <source>
        <dbReference type="EMBL" id="KAJ8363497.1"/>
    </source>
</evidence>
<dbReference type="EMBL" id="JAINUF010000004">
    <property type="protein sequence ID" value="KAJ8363497.1"/>
    <property type="molecule type" value="Genomic_DNA"/>
</dbReference>
<keyword evidence="3" id="KW-1185">Reference proteome</keyword>